<gene>
    <name evidence="1" type="ORF">LACBIDRAFT_295723</name>
</gene>
<reference evidence="1 2" key="1">
    <citation type="journal article" date="2008" name="Nature">
        <title>The genome of Laccaria bicolor provides insights into mycorrhizal symbiosis.</title>
        <authorList>
            <person name="Martin F."/>
            <person name="Aerts A."/>
            <person name="Ahren D."/>
            <person name="Brun A."/>
            <person name="Danchin E.G.J."/>
            <person name="Duchaussoy F."/>
            <person name="Gibon J."/>
            <person name="Kohler A."/>
            <person name="Lindquist E."/>
            <person name="Pereda V."/>
            <person name="Salamov A."/>
            <person name="Shapiro H.J."/>
            <person name="Wuyts J."/>
            <person name="Blaudez D."/>
            <person name="Buee M."/>
            <person name="Brokstein P."/>
            <person name="Canbaeck B."/>
            <person name="Cohen D."/>
            <person name="Courty P.E."/>
            <person name="Coutinho P.M."/>
            <person name="Delaruelle C."/>
            <person name="Detter J.C."/>
            <person name="Deveau A."/>
            <person name="DiFazio S."/>
            <person name="Duplessis S."/>
            <person name="Fraissinet-Tachet L."/>
            <person name="Lucic E."/>
            <person name="Frey-Klett P."/>
            <person name="Fourrey C."/>
            <person name="Feussner I."/>
            <person name="Gay G."/>
            <person name="Grimwood J."/>
            <person name="Hoegger P.J."/>
            <person name="Jain P."/>
            <person name="Kilaru S."/>
            <person name="Labbe J."/>
            <person name="Lin Y.C."/>
            <person name="Legue V."/>
            <person name="Le Tacon F."/>
            <person name="Marmeisse R."/>
            <person name="Melayah D."/>
            <person name="Montanini B."/>
            <person name="Muratet M."/>
            <person name="Nehls U."/>
            <person name="Niculita-Hirzel H."/>
            <person name="Oudot-Le Secq M.P."/>
            <person name="Peter M."/>
            <person name="Quesneville H."/>
            <person name="Rajashekar B."/>
            <person name="Reich M."/>
            <person name="Rouhier N."/>
            <person name="Schmutz J."/>
            <person name="Yin T."/>
            <person name="Chalot M."/>
            <person name="Henrissat B."/>
            <person name="Kuees U."/>
            <person name="Lucas S."/>
            <person name="Van de Peer Y."/>
            <person name="Podila G.K."/>
            <person name="Polle A."/>
            <person name="Pukkila P.J."/>
            <person name="Richardson P.M."/>
            <person name="Rouze P."/>
            <person name="Sanders I.R."/>
            <person name="Stajich J.E."/>
            <person name="Tunlid A."/>
            <person name="Tuskan G."/>
            <person name="Grigoriev I.V."/>
        </authorList>
    </citation>
    <scope>NUCLEOTIDE SEQUENCE [LARGE SCALE GENOMIC DNA]</scope>
    <source>
        <strain evidence="2">S238N-H82 / ATCC MYA-4686</strain>
    </source>
</reference>
<dbReference type="InParanoid" id="B0DXK4"/>
<organism evidence="2">
    <name type="scientific">Laccaria bicolor (strain S238N-H82 / ATCC MYA-4686)</name>
    <name type="common">Bicoloured deceiver</name>
    <name type="synonym">Laccaria laccata var. bicolor</name>
    <dbReference type="NCBI Taxonomy" id="486041"/>
    <lineage>
        <taxon>Eukaryota</taxon>
        <taxon>Fungi</taxon>
        <taxon>Dikarya</taxon>
        <taxon>Basidiomycota</taxon>
        <taxon>Agaricomycotina</taxon>
        <taxon>Agaricomycetes</taxon>
        <taxon>Agaricomycetidae</taxon>
        <taxon>Agaricales</taxon>
        <taxon>Agaricineae</taxon>
        <taxon>Hydnangiaceae</taxon>
        <taxon>Laccaria</taxon>
    </lineage>
</organism>
<dbReference type="EMBL" id="DS547147">
    <property type="protein sequence ID" value="EDR00634.1"/>
    <property type="molecule type" value="Genomic_DNA"/>
</dbReference>
<accession>B0DXK4</accession>
<evidence type="ECO:0000313" key="1">
    <source>
        <dbReference type="EMBL" id="EDR00634.1"/>
    </source>
</evidence>
<dbReference type="AlphaFoldDB" id="B0DXK4"/>
<dbReference type="KEGG" id="lbc:LACBIDRAFT_295723"/>
<dbReference type="RefSeq" id="XP_001888643.1">
    <property type="nucleotide sequence ID" value="XM_001888608.1"/>
</dbReference>
<dbReference type="GeneID" id="6084288"/>
<name>B0DXK4_LACBS</name>
<dbReference type="HOGENOM" id="CLU_150802_0_0_1"/>
<evidence type="ECO:0000313" key="2">
    <source>
        <dbReference type="Proteomes" id="UP000001194"/>
    </source>
</evidence>
<protein>
    <submittedName>
        <fullName evidence="1">Predicted protein</fullName>
    </submittedName>
</protein>
<keyword evidence="2" id="KW-1185">Reference proteome</keyword>
<proteinExistence type="predicted"/>
<dbReference type="Proteomes" id="UP000001194">
    <property type="component" value="Unassembled WGS sequence"/>
</dbReference>
<sequence>MVAPGEYSLRLQKGMTGGFAPPNPSAIVTMTKPSNVSCLNIAAATREPDAPSLQDLAPKSIDTSKEHTAELLNELHDILHSIPTESPPGSEDIYGLDTSIAWGSEDLQWMNLGPQGCAREQSSVQPTPEDKIKFKRAVDIVHELMGKDE</sequence>
<dbReference type="OrthoDB" id="5366606at2759"/>